<dbReference type="EMBL" id="VSRR010001105">
    <property type="protein sequence ID" value="MPC22595.1"/>
    <property type="molecule type" value="Genomic_DNA"/>
</dbReference>
<name>A0A5B7DN34_PORTR</name>
<organism evidence="2 3">
    <name type="scientific">Portunus trituberculatus</name>
    <name type="common">Swimming crab</name>
    <name type="synonym">Neptunus trituberculatus</name>
    <dbReference type="NCBI Taxonomy" id="210409"/>
    <lineage>
        <taxon>Eukaryota</taxon>
        <taxon>Metazoa</taxon>
        <taxon>Ecdysozoa</taxon>
        <taxon>Arthropoda</taxon>
        <taxon>Crustacea</taxon>
        <taxon>Multicrustacea</taxon>
        <taxon>Malacostraca</taxon>
        <taxon>Eumalacostraca</taxon>
        <taxon>Eucarida</taxon>
        <taxon>Decapoda</taxon>
        <taxon>Pleocyemata</taxon>
        <taxon>Brachyura</taxon>
        <taxon>Eubrachyura</taxon>
        <taxon>Portunoidea</taxon>
        <taxon>Portunidae</taxon>
        <taxon>Portuninae</taxon>
        <taxon>Portunus</taxon>
    </lineage>
</organism>
<accession>A0A5B7DN34</accession>
<feature type="compositionally biased region" description="Basic and acidic residues" evidence="1">
    <location>
        <begin position="117"/>
        <end position="144"/>
    </location>
</feature>
<feature type="region of interest" description="Disordered" evidence="1">
    <location>
        <begin position="219"/>
        <end position="247"/>
    </location>
</feature>
<proteinExistence type="predicted"/>
<dbReference type="Proteomes" id="UP000324222">
    <property type="component" value="Unassembled WGS sequence"/>
</dbReference>
<evidence type="ECO:0000313" key="2">
    <source>
        <dbReference type="EMBL" id="MPC22595.1"/>
    </source>
</evidence>
<keyword evidence="3" id="KW-1185">Reference proteome</keyword>
<evidence type="ECO:0000256" key="1">
    <source>
        <dbReference type="SAM" id="MobiDB-lite"/>
    </source>
</evidence>
<feature type="region of interest" description="Disordered" evidence="1">
    <location>
        <begin position="28"/>
        <end position="50"/>
    </location>
</feature>
<evidence type="ECO:0000313" key="3">
    <source>
        <dbReference type="Proteomes" id="UP000324222"/>
    </source>
</evidence>
<feature type="compositionally biased region" description="Pro residues" evidence="1">
    <location>
        <begin position="31"/>
        <end position="44"/>
    </location>
</feature>
<feature type="region of interest" description="Disordered" evidence="1">
    <location>
        <begin position="102"/>
        <end position="144"/>
    </location>
</feature>
<reference evidence="2 3" key="1">
    <citation type="submission" date="2019-05" db="EMBL/GenBank/DDBJ databases">
        <title>Another draft genome of Portunus trituberculatus and its Hox gene families provides insights of decapod evolution.</title>
        <authorList>
            <person name="Jeong J.-H."/>
            <person name="Song I."/>
            <person name="Kim S."/>
            <person name="Choi T."/>
            <person name="Kim D."/>
            <person name="Ryu S."/>
            <person name="Kim W."/>
        </authorList>
    </citation>
    <scope>NUCLEOTIDE SEQUENCE [LARGE SCALE GENOMIC DNA]</scope>
    <source>
        <tissue evidence="2">Muscle</tissue>
    </source>
</reference>
<sequence>MEGTRGVMEEVEEEGLALLGPARCSSLQRFPPFPPSPLPPPPSSSPLHTAAGLAWRQAFSLSSLECEPPLSEPWPLSSQMWKEASLSVATRDIFLSNELKAQGYEAEKGEDEEEEEGRQMDSTRDRAREDGKTDEIENQRIEERNIAPRGTSLVAVEDEIFCGIVRDMQVDDPVHEIETDETNREHDPRVFVDVRRRARQQNLTYSCSRSLPYTHIQIHKSHQQRRNRLDEQSKPQKTGRRGLPRVGPTRSFLHALFLCNLPVIPTRLAVKTQEKDKVLEIQGYYVYFLISS</sequence>
<protein>
    <submittedName>
        <fullName evidence="2">Uncharacterized protein</fullName>
    </submittedName>
</protein>
<gene>
    <name evidence="2" type="ORF">E2C01_015613</name>
</gene>
<comment type="caution">
    <text evidence="2">The sequence shown here is derived from an EMBL/GenBank/DDBJ whole genome shotgun (WGS) entry which is preliminary data.</text>
</comment>
<dbReference type="AlphaFoldDB" id="A0A5B7DN34"/>